<protein>
    <recommendedName>
        <fullName evidence="13">Protein kinase domain-containing protein</fullName>
    </recommendedName>
</protein>
<dbReference type="GO" id="GO:0000226">
    <property type="term" value="P:microtubule cytoskeleton organization"/>
    <property type="evidence" value="ECO:0007669"/>
    <property type="project" value="TreeGrafter"/>
</dbReference>
<evidence type="ECO:0000256" key="2">
    <source>
        <dbReference type="ARBA" id="ARBA00022473"/>
    </source>
</evidence>
<keyword evidence="12" id="KW-0472">Membrane</keyword>
<feature type="compositionally biased region" description="Polar residues" evidence="11">
    <location>
        <begin position="640"/>
        <end position="650"/>
    </location>
</feature>
<evidence type="ECO:0000256" key="8">
    <source>
        <dbReference type="ARBA" id="ARBA00022842"/>
    </source>
</evidence>
<organism evidence="14">
    <name type="scientific">Oppiella nova</name>
    <dbReference type="NCBI Taxonomy" id="334625"/>
    <lineage>
        <taxon>Eukaryota</taxon>
        <taxon>Metazoa</taxon>
        <taxon>Ecdysozoa</taxon>
        <taxon>Arthropoda</taxon>
        <taxon>Chelicerata</taxon>
        <taxon>Arachnida</taxon>
        <taxon>Acari</taxon>
        <taxon>Acariformes</taxon>
        <taxon>Sarcoptiformes</taxon>
        <taxon>Oribatida</taxon>
        <taxon>Brachypylina</taxon>
        <taxon>Oppioidea</taxon>
        <taxon>Oppiidae</taxon>
        <taxon>Oppiella</taxon>
    </lineage>
</organism>
<feature type="region of interest" description="Disordered" evidence="11">
    <location>
        <begin position="1"/>
        <end position="41"/>
    </location>
</feature>
<keyword evidence="12" id="KW-0812">Transmembrane</keyword>
<feature type="region of interest" description="Disordered" evidence="11">
    <location>
        <begin position="625"/>
        <end position="650"/>
    </location>
</feature>
<evidence type="ECO:0000313" key="14">
    <source>
        <dbReference type="EMBL" id="CAD7654351.1"/>
    </source>
</evidence>
<dbReference type="SUPFAM" id="SSF56112">
    <property type="entry name" value="Protein kinase-like (PK-like)"/>
    <property type="match status" value="1"/>
</dbReference>
<dbReference type="PROSITE" id="PS00108">
    <property type="entry name" value="PROTEIN_KINASE_ST"/>
    <property type="match status" value="1"/>
</dbReference>
<evidence type="ECO:0000313" key="15">
    <source>
        <dbReference type="Proteomes" id="UP000728032"/>
    </source>
</evidence>
<dbReference type="PANTHER" id="PTHR24346:SF102">
    <property type="entry name" value="TESTIS-SPECIFIC SERINE_THREONINE-PROTEIN KINASE 1"/>
    <property type="match status" value="1"/>
</dbReference>
<sequence length="681" mass="76500">MSGSNKSNGSPSTKSDGATKSSAGATKSTSSSDSNDSKTMNMPAEHVDLLSKKGLKVGQVLNSGSFSKVCRATMGTKPVAVKIIDMKQSSQDYQKRFLPRELYTMTKLKHPNIIGIHDISTIGDRIYIFMDLADGGDILDLIKKDGAIPEPRAKPLYKGVSEAIKYIHTKGFAHRDIKSENILLNKDRTIAKIGDFGFSRTCFDNTTGQRVLSKTYCGSAAYAAPEILKVEPYNPMISDVWSMGVVLYVLVNNRLPFVAVNDNLKDLLKHQLEKSINFDRKSLTPECKELIQKQLEPNVKQRYTMVQVYIVGVLYLSYPTTIDLRIGRSLNVHLPGITICTEISTTILAEKIVEIQPSLFHILHGKTQRQVSFLLRKKAFRELLKEPLRGLPIHMQHKYTISAAKFFDKCEVPTPIGYLNELHQFSDGNNVQQINPNNDQFIGVSFTRQTTTLLPPPYATKCKNYSQEGFTSRDHCLSDCKVNAYTMADGWPGDIFATKNITYSFSKLWMNEKSPAGHLEEGLSLDELCRQKCGEFEDCMNVFYEVKQLRAEERDEEDYENNNWFTIGIMPPKSVDMTLVHLPKYEPVELAIYVGGLISLYLGVSVVSVIVALFAFITFTSKKSPTAKKSSSKQSIEMKSLNQSTRSLDIENNNRLMQSNARQPPEPRARLPGLLHFMFES</sequence>
<dbReference type="InterPro" id="IPR008271">
    <property type="entry name" value="Ser/Thr_kinase_AS"/>
</dbReference>
<comment type="cofactor">
    <cofactor evidence="1">
        <name>Mg(2+)</name>
        <dbReference type="ChEBI" id="CHEBI:18420"/>
    </cofactor>
</comment>
<feature type="transmembrane region" description="Helical" evidence="12">
    <location>
        <begin position="590"/>
        <end position="619"/>
    </location>
</feature>
<feature type="compositionally biased region" description="Low complexity" evidence="11">
    <location>
        <begin position="625"/>
        <end position="635"/>
    </location>
</feature>
<reference evidence="14" key="1">
    <citation type="submission" date="2020-11" db="EMBL/GenBank/DDBJ databases">
        <authorList>
            <person name="Tran Van P."/>
        </authorList>
    </citation>
    <scope>NUCLEOTIDE SEQUENCE</scope>
</reference>
<dbReference type="GO" id="GO:0035556">
    <property type="term" value="P:intracellular signal transduction"/>
    <property type="evidence" value="ECO:0007669"/>
    <property type="project" value="TreeGrafter"/>
</dbReference>
<dbReference type="InterPro" id="IPR011009">
    <property type="entry name" value="Kinase-like_dom_sf"/>
</dbReference>
<dbReference type="OrthoDB" id="504170at2759"/>
<feature type="compositionally biased region" description="Polar residues" evidence="11">
    <location>
        <begin position="1"/>
        <end position="16"/>
    </location>
</feature>
<feature type="compositionally biased region" description="Low complexity" evidence="11">
    <location>
        <begin position="18"/>
        <end position="41"/>
    </location>
</feature>
<dbReference type="Proteomes" id="UP000728032">
    <property type="component" value="Unassembled WGS sequence"/>
</dbReference>
<keyword evidence="3" id="KW-0597">Phosphoprotein</keyword>
<dbReference type="GO" id="GO:0005737">
    <property type="term" value="C:cytoplasm"/>
    <property type="evidence" value="ECO:0007669"/>
    <property type="project" value="TreeGrafter"/>
</dbReference>
<dbReference type="GO" id="GO:0005524">
    <property type="term" value="F:ATP binding"/>
    <property type="evidence" value="ECO:0007669"/>
    <property type="project" value="UniProtKB-KW"/>
</dbReference>
<evidence type="ECO:0000256" key="10">
    <source>
        <dbReference type="ARBA" id="ARBA00022871"/>
    </source>
</evidence>
<proteinExistence type="predicted"/>
<dbReference type="Gene3D" id="1.10.510.10">
    <property type="entry name" value="Transferase(Phosphotransferase) domain 1"/>
    <property type="match status" value="1"/>
</dbReference>
<dbReference type="FunFam" id="1.10.510.10:FF:000658">
    <property type="entry name" value="Protein CBG12184"/>
    <property type="match status" value="1"/>
</dbReference>
<gene>
    <name evidence="14" type="ORF">ONB1V03_LOCUS10998</name>
</gene>
<feature type="domain" description="Protein kinase" evidence="13">
    <location>
        <begin position="55"/>
        <end position="316"/>
    </location>
</feature>
<dbReference type="SMART" id="SM00220">
    <property type="entry name" value="S_TKc"/>
    <property type="match status" value="1"/>
</dbReference>
<accession>A0A7R9M687</accession>
<keyword evidence="10" id="KW-0744">Spermatogenesis</keyword>
<evidence type="ECO:0000256" key="1">
    <source>
        <dbReference type="ARBA" id="ARBA00001946"/>
    </source>
</evidence>
<evidence type="ECO:0000256" key="4">
    <source>
        <dbReference type="ARBA" id="ARBA00022723"/>
    </source>
</evidence>
<keyword evidence="7" id="KW-0067">ATP-binding</keyword>
<evidence type="ECO:0000259" key="13">
    <source>
        <dbReference type="PROSITE" id="PS50011"/>
    </source>
</evidence>
<dbReference type="GO" id="GO:0007283">
    <property type="term" value="P:spermatogenesis"/>
    <property type="evidence" value="ECO:0007669"/>
    <property type="project" value="UniProtKB-KW"/>
</dbReference>
<dbReference type="GO" id="GO:0030154">
    <property type="term" value="P:cell differentiation"/>
    <property type="evidence" value="ECO:0007669"/>
    <property type="project" value="UniProtKB-KW"/>
</dbReference>
<dbReference type="AlphaFoldDB" id="A0A7R9M687"/>
<keyword evidence="15" id="KW-1185">Reference proteome</keyword>
<dbReference type="Pfam" id="PF00069">
    <property type="entry name" value="Pkinase"/>
    <property type="match status" value="1"/>
</dbReference>
<evidence type="ECO:0000256" key="3">
    <source>
        <dbReference type="ARBA" id="ARBA00022553"/>
    </source>
</evidence>
<keyword evidence="5" id="KW-0547">Nucleotide-binding</keyword>
<dbReference type="PROSITE" id="PS50011">
    <property type="entry name" value="PROTEIN_KINASE_DOM"/>
    <property type="match status" value="1"/>
</dbReference>
<dbReference type="EMBL" id="CAJPVJ010007847">
    <property type="protein sequence ID" value="CAG2171538.1"/>
    <property type="molecule type" value="Genomic_DNA"/>
</dbReference>
<dbReference type="EMBL" id="OC922672">
    <property type="protein sequence ID" value="CAD7654351.1"/>
    <property type="molecule type" value="Genomic_DNA"/>
</dbReference>
<keyword evidence="4" id="KW-0479">Metal-binding</keyword>
<keyword evidence="2" id="KW-0217">Developmental protein</keyword>
<evidence type="ECO:0000256" key="9">
    <source>
        <dbReference type="ARBA" id="ARBA00022843"/>
    </source>
</evidence>
<evidence type="ECO:0000256" key="6">
    <source>
        <dbReference type="ARBA" id="ARBA00022782"/>
    </source>
</evidence>
<evidence type="ECO:0000256" key="5">
    <source>
        <dbReference type="ARBA" id="ARBA00022741"/>
    </source>
</evidence>
<dbReference type="GO" id="GO:0050321">
    <property type="term" value="F:tau-protein kinase activity"/>
    <property type="evidence" value="ECO:0007669"/>
    <property type="project" value="TreeGrafter"/>
</dbReference>
<dbReference type="GO" id="GO:0000287">
    <property type="term" value="F:magnesium ion binding"/>
    <property type="evidence" value="ECO:0007669"/>
    <property type="project" value="UniProtKB-ARBA"/>
</dbReference>
<evidence type="ECO:0000256" key="12">
    <source>
        <dbReference type="SAM" id="Phobius"/>
    </source>
</evidence>
<dbReference type="PANTHER" id="PTHR24346">
    <property type="entry name" value="MAP/MICROTUBULE AFFINITY-REGULATING KINASE"/>
    <property type="match status" value="1"/>
</dbReference>
<keyword evidence="9" id="KW-0832">Ubl conjugation</keyword>
<keyword evidence="6" id="KW-0221">Differentiation</keyword>
<keyword evidence="12" id="KW-1133">Transmembrane helix</keyword>
<evidence type="ECO:0000256" key="7">
    <source>
        <dbReference type="ARBA" id="ARBA00022840"/>
    </source>
</evidence>
<dbReference type="InterPro" id="IPR000719">
    <property type="entry name" value="Prot_kinase_dom"/>
</dbReference>
<name>A0A7R9M687_9ACAR</name>
<keyword evidence="8" id="KW-0460">Magnesium</keyword>
<evidence type="ECO:0000256" key="11">
    <source>
        <dbReference type="SAM" id="MobiDB-lite"/>
    </source>
</evidence>